<dbReference type="PANTHER" id="PTHR24027">
    <property type="entry name" value="CADHERIN-23"/>
    <property type="match status" value="1"/>
</dbReference>
<reference evidence="10" key="1">
    <citation type="submission" date="2024-05" db="EMBL/GenBank/DDBJ databases">
        <title>Draft Genome Sequences of Flagellimonas sp. MMG031 and Marinobacter sp. MMG032 Isolated from the dinoflagellate Symbiodinium pilosum.</title>
        <authorList>
            <person name="Shikuma N.J."/>
            <person name="Farrell M.V."/>
        </authorList>
    </citation>
    <scope>NUCLEOTIDE SEQUENCE</scope>
    <source>
        <strain evidence="10">MMG031</strain>
    </source>
</reference>
<dbReference type="RefSeq" id="WP_349351416.1">
    <property type="nucleotide sequence ID" value="NZ_CP157804.1"/>
</dbReference>
<sequence>MNNKTYFLALLSLILFWSCGKDDAPPPPQNNAPSIAAQTFPVPENISDAQLIGTVKATDADKDDELTFSIAQNDNGLFEITKAGGLSLATGKSLNYENKTKHTITVAVTDGTDEAKAQMTINVTQVDPENLPPTLEPQTFTVSENIPDTQVIGTVTANDPEEDELTFSIAEDADALFEMTITGELSLLEGKALDFETKTEHTVTVQVSDGNSSVQATITIKVVQSDPENKLPVMEAQSFEANEDITDTDVIGTVLASDPEEETITFAIVEDLDELFEITDSGELSLVEGKTLDFETKQEHTITVSANDGNGFVQAVVTITVGDVNEAPTAEPQSFEVAEDIADTEIIGTVVASDQEEDGLSFSIVEDLDGLFEITEAGELSLATDKTLDFETKTAHELTVGVSDGNNETVALNITITVTDVEEGVSLFDDPASFITKWVVTSGQVLAIGTNADYDYNFIIDWGDGSPQENINGVNPNPSHVYDVGDEYLVAIKGSFPALRMGGADKASQDALVDVTQWGEQKWQSMSYAFQDCDNLVAFSAGEPPNLSETTSMVRMFRWADQFNGDIGNWNTSNVTNMEDIFNNAIAFNQDIGGWNTSNVTLMTGAFAGATIFNQDLSGWDTFNVINMFGMFSFAESFDQDLGGWDITNITSMFGMFNGSGMSHTNANATLAGWADFVLQNDGPFNVSLGMEGVLLCGEQGDYALGVLMSVDYGWYITGIQYDINCP</sequence>
<dbReference type="EMBL" id="CP157804">
    <property type="protein sequence ID" value="XBQ22483.1"/>
    <property type="molecule type" value="Genomic_DNA"/>
</dbReference>
<dbReference type="Pfam" id="PF17803">
    <property type="entry name" value="Cadherin_4"/>
    <property type="match status" value="1"/>
</dbReference>
<dbReference type="SUPFAM" id="SSF49313">
    <property type="entry name" value="Cadherin-like"/>
    <property type="match status" value="4"/>
</dbReference>
<feature type="signal peptide" evidence="8">
    <location>
        <begin position="1"/>
        <end position="23"/>
    </location>
</feature>
<keyword evidence="7" id="KW-0472">Membrane</keyword>
<dbReference type="GO" id="GO:0045296">
    <property type="term" value="F:cadherin binding"/>
    <property type="evidence" value="ECO:0007669"/>
    <property type="project" value="TreeGrafter"/>
</dbReference>
<dbReference type="PANTHER" id="PTHR24027:SF422">
    <property type="entry name" value="CADHERIN DOMAIN-CONTAINING PROTEIN"/>
    <property type="match status" value="1"/>
</dbReference>
<dbReference type="InterPro" id="IPR039808">
    <property type="entry name" value="Cadherin"/>
</dbReference>
<evidence type="ECO:0000259" key="9">
    <source>
        <dbReference type="PROSITE" id="PS50268"/>
    </source>
</evidence>
<dbReference type="KEGG" id="fld:ABNE31_12845"/>
<evidence type="ECO:0000256" key="3">
    <source>
        <dbReference type="ARBA" id="ARBA00022729"/>
    </source>
</evidence>
<dbReference type="InterPro" id="IPR015919">
    <property type="entry name" value="Cadherin-like_sf"/>
</dbReference>
<evidence type="ECO:0000256" key="1">
    <source>
        <dbReference type="ARBA" id="ARBA00004167"/>
    </source>
</evidence>
<feature type="domain" description="Cadherin" evidence="9">
    <location>
        <begin position="329"/>
        <end position="433"/>
    </location>
</feature>
<dbReference type="GO" id="GO:0016477">
    <property type="term" value="P:cell migration"/>
    <property type="evidence" value="ECO:0007669"/>
    <property type="project" value="TreeGrafter"/>
</dbReference>
<dbReference type="Pfam" id="PF00028">
    <property type="entry name" value="Cadherin"/>
    <property type="match status" value="2"/>
</dbReference>
<keyword evidence="4" id="KW-0677">Repeat</keyword>
<gene>
    <name evidence="10" type="ORF">ABNE31_12845</name>
</gene>
<keyword evidence="6" id="KW-1133">Transmembrane helix</keyword>
<feature type="domain" description="Cadherin" evidence="9">
    <location>
        <begin position="134"/>
        <end position="234"/>
    </location>
</feature>
<evidence type="ECO:0000256" key="8">
    <source>
        <dbReference type="SAM" id="SignalP"/>
    </source>
</evidence>
<organism evidence="10">
    <name type="scientific">Flagellimonas sp. MMG031</name>
    <dbReference type="NCBI Taxonomy" id="3158549"/>
    <lineage>
        <taxon>Bacteria</taxon>
        <taxon>Pseudomonadati</taxon>
        <taxon>Bacteroidota</taxon>
        <taxon>Flavobacteriia</taxon>
        <taxon>Flavobacteriales</taxon>
        <taxon>Flavobacteriaceae</taxon>
        <taxon>Flagellimonas</taxon>
    </lineage>
</organism>
<dbReference type="InterPro" id="IPR011889">
    <property type="entry name" value="Liste_lipo_26"/>
</dbReference>
<dbReference type="NCBIfam" id="TIGR02167">
    <property type="entry name" value="Liste_lipo_26"/>
    <property type="match status" value="2"/>
</dbReference>
<dbReference type="GO" id="GO:0016342">
    <property type="term" value="C:catenin complex"/>
    <property type="evidence" value="ECO:0007669"/>
    <property type="project" value="TreeGrafter"/>
</dbReference>
<comment type="subcellular location">
    <subcellularLocation>
        <location evidence="1">Membrane</location>
        <topology evidence="1">Single-pass membrane protein</topology>
    </subcellularLocation>
</comment>
<feature type="chain" id="PRO_5043896579" evidence="8">
    <location>
        <begin position="24"/>
        <end position="727"/>
    </location>
</feature>
<feature type="domain" description="Cadherin" evidence="9">
    <location>
        <begin position="34"/>
        <end position="135"/>
    </location>
</feature>
<evidence type="ECO:0000256" key="2">
    <source>
        <dbReference type="ARBA" id="ARBA00022692"/>
    </source>
</evidence>
<keyword evidence="5" id="KW-0106">Calcium</keyword>
<name>A0AAU7MVP3_9FLAO</name>
<dbReference type="GO" id="GO:0007156">
    <property type="term" value="P:homophilic cell adhesion via plasma membrane adhesion molecules"/>
    <property type="evidence" value="ECO:0007669"/>
    <property type="project" value="InterPro"/>
</dbReference>
<dbReference type="GO" id="GO:0005509">
    <property type="term" value="F:calcium ion binding"/>
    <property type="evidence" value="ECO:0007669"/>
    <property type="project" value="InterPro"/>
</dbReference>
<evidence type="ECO:0000256" key="7">
    <source>
        <dbReference type="ARBA" id="ARBA00023136"/>
    </source>
</evidence>
<dbReference type="Gene3D" id="2.60.40.60">
    <property type="entry name" value="Cadherins"/>
    <property type="match status" value="4"/>
</dbReference>
<keyword evidence="3 8" id="KW-0732">Signal</keyword>
<dbReference type="InterPro" id="IPR040853">
    <property type="entry name" value="RapA2_cadherin-like"/>
</dbReference>
<evidence type="ECO:0000313" key="10">
    <source>
        <dbReference type="EMBL" id="XBQ22483.1"/>
    </source>
</evidence>
<dbReference type="PROSITE" id="PS50268">
    <property type="entry name" value="CADHERIN_2"/>
    <property type="match status" value="4"/>
</dbReference>
<dbReference type="InterPro" id="IPR002126">
    <property type="entry name" value="Cadherin-like_dom"/>
</dbReference>
<dbReference type="GO" id="GO:0008013">
    <property type="term" value="F:beta-catenin binding"/>
    <property type="evidence" value="ECO:0007669"/>
    <property type="project" value="TreeGrafter"/>
</dbReference>
<dbReference type="CDD" id="cd11304">
    <property type="entry name" value="Cadherin_repeat"/>
    <property type="match status" value="4"/>
</dbReference>
<evidence type="ECO:0000256" key="6">
    <source>
        <dbReference type="ARBA" id="ARBA00022989"/>
    </source>
</evidence>
<dbReference type="InterPro" id="IPR005046">
    <property type="entry name" value="DUF285"/>
</dbReference>
<dbReference type="Pfam" id="PF03382">
    <property type="entry name" value="DUF285"/>
    <property type="match status" value="1"/>
</dbReference>
<protein>
    <submittedName>
        <fullName evidence="10">BspA family leucine-rich repeat surface protein</fullName>
    </submittedName>
</protein>
<dbReference type="SMART" id="SM00112">
    <property type="entry name" value="CA"/>
    <property type="match status" value="4"/>
</dbReference>
<proteinExistence type="predicted"/>
<dbReference type="PRINTS" id="PR00205">
    <property type="entry name" value="CADHERIN"/>
</dbReference>
<evidence type="ECO:0000256" key="4">
    <source>
        <dbReference type="ARBA" id="ARBA00022737"/>
    </source>
</evidence>
<dbReference type="AlphaFoldDB" id="A0AAU7MVP3"/>
<feature type="domain" description="Cadherin" evidence="9">
    <location>
        <begin position="233"/>
        <end position="334"/>
    </location>
</feature>
<accession>A0AAU7MVP3</accession>
<evidence type="ECO:0000256" key="5">
    <source>
        <dbReference type="ARBA" id="ARBA00022837"/>
    </source>
</evidence>
<keyword evidence="2" id="KW-0812">Transmembrane</keyword>